<feature type="region of interest" description="Disordered" evidence="1">
    <location>
        <begin position="321"/>
        <end position="343"/>
    </location>
</feature>
<evidence type="ECO:0000313" key="3">
    <source>
        <dbReference type="Proteomes" id="UP001497444"/>
    </source>
</evidence>
<dbReference type="Proteomes" id="UP001497444">
    <property type="component" value="Chromosome 14"/>
</dbReference>
<keyword evidence="3" id="KW-1185">Reference proteome</keyword>
<sequence length="518" mass="59501">MASGSRNQEVTADSHDYSSSGLDMESNAVGQVTHFVSATRLFQNRELQNDATTSSTGAHTYYSTAPQELWTELLSKDLQDSILFPETQNNEGKSSCVEVHMLKQSEIVLLGLLAEGQRPKLPAHVNFTMKELLRACWHTKPHKRPGWTSIIKTLKAELLLHPPGSQQPKRRAQPWEQSGWKSIIKTLKEGLIVHPPGSQEPKRRAQPRIEMEREKTQDAAMTWETSYLAVTSWEEVAAQRLGREAFATWKAKLVLEIEPILMVILERRKALTQDTYNTIIPNFDFRVSKARTHAAFDEILYAFNEAWQLVEETWTNHVGRGFRPGESGTDLGSEMETLEEGQIDAKRETERTVREIWPNEALEPYNLLGPTAEYWLKEILATSKEWQAFRTTLNAWHSENEDNFQIWKDELQRASFAWEKVCVAYHACHVESPIAFIAWQALKNKEYSECREYMEFNVLVDTVFAEVYLKVHNAPKLEATMGSIKAWKAVEVERVTIRRLFLKNTIGLQIMPRILACR</sequence>
<evidence type="ECO:0000313" key="2">
    <source>
        <dbReference type="EMBL" id="CAK9261692.1"/>
    </source>
</evidence>
<evidence type="ECO:0000256" key="1">
    <source>
        <dbReference type="SAM" id="MobiDB-lite"/>
    </source>
</evidence>
<dbReference type="Gene3D" id="1.10.510.10">
    <property type="entry name" value="Transferase(Phosphotransferase) domain 1"/>
    <property type="match status" value="1"/>
</dbReference>
<reference evidence="2" key="1">
    <citation type="submission" date="2024-02" db="EMBL/GenBank/DDBJ databases">
        <authorList>
            <consortium name="ELIXIR-Norway"/>
            <consortium name="Elixir Norway"/>
        </authorList>
    </citation>
    <scope>NUCLEOTIDE SEQUENCE</scope>
</reference>
<dbReference type="InterPro" id="IPR011009">
    <property type="entry name" value="Kinase-like_dom_sf"/>
</dbReference>
<protein>
    <submittedName>
        <fullName evidence="2">Uncharacterized protein</fullName>
    </submittedName>
</protein>
<accession>A0ABP0W5G9</accession>
<dbReference type="EMBL" id="OZ020109">
    <property type="protein sequence ID" value="CAK9261692.1"/>
    <property type="molecule type" value="Genomic_DNA"/>
</dbReference>
<feature type="compositionally biased region" description="Polar residues" evidence="1">
    <location>
        <begin position="1"/>
        <end position="21"/>
    </location>
</feature>
<dbReference type="SUPFAM" id="SSF56112">
    <property type="entry name" value="Protein kinase-like (PK-like)"/>
    <property type="match status" value="1"/>
</dbReference>
<organism evidence="2 3">
    <name type="scientific">Sphagnum jensenii</name>
    <dbReference type="NCBI Taxonomy" id="128206"/>
    <lineage>
        <taxon>Eukaryota</taxon>
        <taxon>Viridiplantae</taxon>
        <taxon>Streptophyta</taxon>
        <taxon>Embryophyta</taxon>
        <taxon>Bryophyta</taxon>
        <taxon>Sphagnophytina</taxon>
        <taxon>Sphagnopsida</taxon>
        <taxon>Sphagnales</taxon>
        <taxon>Sphagnaceae</taxon>
        <taxon>Sphagnum</taxon>
    </lineage>
</organism>
<proteinExistence type="predicted"/>
<name>A0ABP0W5G9_9BRYO</name>
<feature type="region of interest" description="Disordered" evidence="1">
    <location>
        <begin position="1"/>
        <end position="23"/>
    </location>
</feature>
<feature type="compositionally biased region" description="Basic and acidic residues" evidence="1">
    <location>
        <begin position="200"/>
        <end position="216"/>
    </location>
</feature>
<feature type="region of interest" description="Disordered" evidence="1">
    <location>
        <begin position="194"/>
        <end position="216"/>
    </location>
</feature>
<gene>
    <name evidence="2" type="ORF">CSSPJE1EN1_LOCUS7170</name>
</gene>